<dbReference type="InterPro" id="IPR025405">
    <property type="entry name" value="DUF4131"/>
</dbReference>
<dbReference type="PANTHER" id="PTHR30619">
    <property type="entry name" value="DNA INTERNALIZATION/COMPETENCE PROTEIN COMEC/REC2"/>
    <property type="match status" value="1"/>
</dbReference>
<evidence type="ECO:0000313" key="3">
    <source>
        <dbReference type="EMBL" id="CUN59195.1"/>
    </source>
</evidence>
<name>A0A173Y877_9FIRM</name>
<sequence length="343" mass="40040">MRRPLFLFFIGLVLGEAAAIFLNRIGFFVMALFLLIFMIFCFIFYRKVRREQSLFFIYEVLCWFFFLMGGIAFFRASYFNEIDRILSKKTLTGTLIGQVEYVRQNAEGEYQITVRENSFVVNENHLKDRIKKNLKKCSISSIKSNLRQTKKLPGKCRLVKIPVSKEKIYPGDFITCTGKLKAIEEQTNPGQFNTKIYYYSVGIRYQFFGENLTRKRESPLSLHRIAGSVREKIDAIYRHILSDTEYALLKAIFLGDKTDLSKEQKHLYEENGMAHLLAVSGVKTLKLDIPLVPETRIKWALMPLHIAKIYILKLCLDEEIIPRCRFPCSRGYLTKCINQQKKQ</sequence>
<dbReference type="Proteomes" id="UP000095679">
    <property type="component" value="Unassembled WGS sequence"/>
</dbReference>
<feature type="transmembrane region" description="Helical" evidence="1">
    <location>
        <begin position="27"/>
        <end position="45"/>
    </location>
</feature>
<dbReference type="AlphaFoldDB" id="A0A173Y877"/>
<accession>A0A173Y877</accession>
<gene>
    <name evidence="3" type="ORF">ERS852450_00277</name>
</gene>
<dbReference type="PANTHER" id="PTHR30619:SF1">
    <property type="entry name" value="RECOMBINATION PROTEIN 2"/>
    <property type="match status" value="1"/>
</dbReference>
<dbReference type="RefSeq" id="WP_055297914.1">
    <property type="nucleotide sequence ID" value="NZ_BLYK01000003.1"/>
</dbReference>
<keyword evidence="1" id="KW-0812">Transmembrane</keyword>
<dbReference type="EMBL" id="CYZL01000002">
    <property type="protein sequence ID" value="CUN59195.1"/>
    <property type="molecule type" value="Genomic_DNA"/>
</dbReference>
<evidence type="ECO:0000259" key="2">
    <source>
        <dbReference type="Pfam" id="PF13567"/>
    </source>
</evidence>
<evidence type="ECO:0000256" key="1">
    <source>
        <dbReference type="SAM" id="Phobius"/>
    </source>
</evidence>
<organism evidence="3 4">
    <name type="scientific">Anaerobutyricum hallii</name>
    <dbReference type="NCBI Taxonomy" id="39488"/>
    <lineage>
        <taxon>Bacteria</taxon>
        <taxon>Bacillati</taxon>
        <taxon>Bacillota</taxon>
        <taxon>Clostridia</taxon>
        <taxon>Lachnospirales</taxon>
        <taxon>Lachnospiraceae</taxon>
        <taxon>Anaerobutyricum</taxon>
    </lineage>
</organism>
<feature type="domain" description="DUF4131" evidence="2">
    <location>
        <begin position="26"/>
        <end position="210"/>
    </location>
</feature>
<dbReference type="Pfam" id="PF13567">
    <property type="entry name" value="DUF4131"/>
    <property type="match status" value="1"/>
</dbReference>
<keyword evidence="1" id="KW-1133">Transmembrane helix</keyword>
<protein>
    <submittedName>
        <fullName evidence="3">DNA internalization-related competence protein ComEC/Rec2</fullName>
    </submittedName>
</protein>
<feature type="transmembrane region" description="Helical" evidence="1">
    <location>
        <begin position="57"/>
        <end position="78"/>
    </location>
</feature>
<dbReference type="InterPro" id="IPR052159">
    <property type="entry name" value="Competence_DNA_uptake"/>
</dbReference>
<proteinExistence type="predicted"/>
<reference evidence="3 4" key="1">
    <citation type="submission" date="2015-09" db="EMBL/GenBank/DDBJ databases">
        <authorList>
            <consortium name="Pathogen Informatics"/>
        </authorList>
    </citation>
    <scope>NUCLEOTIDE SEQUENCE [LARGE SCALE GENOMIC DNA]</scope>
    <source>
        <strain evidence="3 4">2789STDY5834835</strain>
    </source>
</reference>
<evidence type="ECO:0000313" key="4">
    <source>
        <dbReference type="Proteomes" id="UP000095679"/>
    </source>
</evidence>
<keyword evidence="1" id="KW-0472">Membrane</keyword>